<dbReference type="PANTHER" id="PTHR23317:SF76">
    <property type="entry name" value="LD20667P"/>
    <property type="match status" value="1"/>
</dbReference>
<evidence type="ECO:0000313" key="2">
    <source>
        <dbReference type="Proteomes" id="UP000887540"/>
    </source>
</evidence>
<accession>A0A914CVQ1</accession>
<evidence type="ECO:0000313" key="3">
    <source>
        <dbReference type="WBParaSite" id="ACRNAN_scaffold15250.g25909.t1"/>
    </source>
</evidence>
<dbReference type="AlphaFoldDB" id="A0A914CVQ1"/>
<dbReference type="PANTHER" id="PTHR23317">
    <property type="entry name" value="DEDICATOR OF CYTOKINESIS DOCK"/>
    <property type="match status" value="1"/>
</dbReference>
<reference evidence="3" key="1">
    <citation type="submission" date="2022-11" db="UniProtKB">
        <authorList>
            <consortium name="WormBaseParasite"/>
        </authorList>
    </citation>
    <scope>IDENTIFICATION</scope>
</reference>
<name>A0A914CVQ1_9BILA</name>
<keyword evidence="2" id="KW-1185">Reference proteome</keyword>
<dbReference type="Gene3D" id="1.20.58.740">
    <property type="match status" value="1"/>
</dbReference>
<dbReference type="Pfam" id="PF20421">
    <property type="entry name" value="DHR-2_Lobe_C"/>
    <property type="match status" value="1"/>
</dbReference>
<evidence type="ECO:0000259" key="1">
    <source>
        <dbReference type="Pfam" id="PF20421"/>
    </source>
</evidence>
<dbReference type="GO" id="GO:0005085">
    <property type="term" value="F:guanyl-nucleotide exchange factor activity"/>
    <property type="evidence" value="ECO:0007669"/>
    <property type="project" value="InterPro"/>
</dbReference>
<dbReference type="InterPro" id="IPR043162">
    <property type="entry name" value="DOCK_C_lobe_C"/>
</dbReference>
<dbReference type="Proteomes" id="UP000887540">
    <property type="component" value="Unplaced"/>
</dbReference>
<dbReference type="WBParaSite" id="ACRNAN_scaffold15250.g25909.t1">
    <property type="protein sequence ID" value="ACRNAN_scaffold15250.g25909.t1"/>
    <property type="gene ID" value="ACRNAN_scaffold15250.g25909"/>
</dbReference>
<protein>
    <submittedName>
        <fullName evidence="3">DOCKER Lobe C domain-containing protein</fullName>
    </submittedName>
</protein>
<dbReference type="InterPro" id="IPR046773">
    <property type="entry name" value="DOCKER_Lobe_C"/>
</dbReference>
<sequence length="109" mass="12448">IAKVFMTNMDLDERGKPRDRLQNKLRLSFRDFSKKCSDALNKNEQLIQADQVDYQKELKKNYLDFTNQLSEIMGSTRVEQKLVHAPPIQLHTHTVHALAAAAEGPVSNV</sequence>
<dbReference type="InterPro" id="IPR026791">
    <property type="entry name" value="DOCK"/>
</dbReference>
<dbReference type="GO" id="GO:0007264">
    <property type="term" value="P:small GTPase-mediated signal transduction"/>
    <property type="evidence" value="ECO:0007669"/>
    <property type="project" value="InterPro"/>
</dbReference>
<organism evidence="2 3">
    <name type="scientific">Acrobeloides nanus</name>
    <dbReference type="NCBI Taxonomy" id="290746"/>
    <lineage>
        <taxon>Eukaryota</taxon>
        <taxon>Metazoa</taxon>
        <taxon>Ecdysozoa</taxon>
        <taxon>Nematoda</taxon>
        <taxon>Chromadorea</taxon>
        <taxon>Rhabditida</taxon>
        <taxon>Tylenchina</taxon>
        <taxon>Cephalobomorpha</taxon>
        <taxon>Cephaloboidea</taxon>
        <taxon>Cephalobidae</taxon>
        <taxon>Acrobeloides</taxon>
    </lineage>
</organism>
<proteinExistence type="predicted"/>
<feature type="domain" description="DOCKER Lobe C" evidence="1">
    <location>
        <begin position="1"/>
        <end position="71"/>
    </location>
</feature>